<reference evidence="3 4" key="1">
    <citation type="submission" date="2024-04" db="EMBL/GenBank/DDBJ databases">
        <authorList>
            <consortium name="Genoscope - CEA"/>
            <person name="William W."/>
        </authorList>
    </citation>
    <scope>NUCLEOTIDE SEQUENCE [LARGE SCALE GENOMIC DNA]</scope>
</reference>
<dbReference type="GO" id="GO:0005737">
    <property type="term" value="C:cytoplasm"/>
    <property type="evidence" value="ECO:0007669"/>
    <property type="project" value="TreeGrafter"/>
</dbReference>
<evidence type="ECO:0000259" key="2">
    <source>
        <dbReference type="PROSITE" id="PS50033"/>
    </source>
</evidence>
<feature type="compositionally biased region" description="Basic and acidic residues" evidence="1">
    <location>
        <begin position="147"/>
        <end position="157"/>
    </location>
</feature>
<dbReference type="Gene3D" id="3.10.20.90">
    <property type="entry name" value="Phosphatidylinositol 3-kinase Catalytic Subunit, Chain A, domain 1"/>
    <property type="match status" value="1"/>
</dbReference>
<dbReference type="GO" id="GO:0042593">
    <property type="term" value="P:glucose homeostasis"/>
    <property type="evidence" value="ECO:0007669"/>
    <property type="project" value="TreeGrafter"/>
</dbReference>
<dbReference type="EMBL" id="CAXITT010000385">
    <property type="protein sequence ID" value="CAL1540507.1"/>
    <property type="molecule type" value="Genomic_DNA"/>
</dbReference>
<dbReference type="AlphaFoldDB" id="A0AAV2I1I1"/>
<dbReference type="SUPFAM" id="SSF54236">
    <property type="entry name" value="Ubiquitin-like"/>
    <property type="match status" value="1"/>
</dbReference>
<dbReference type="Proteomes" id="UP001497497">
    <property type="component" value="Unassembled WGS sequence"/>
</dbReference>
<dbReference type="PANTHER" id="PTHR46467:SF1">
    <property type="entry name" value="TETHER CONTAINING UBX DOMAIN FOR GLUT4"/>
    <property type="match status" value="1"/>
</dbReference>
<feature type="region of interest" description="Disordered" evidence="1">
    <location>
        <begin position="147"/>
        <end position="203"/>
    </location>
</feature>
<dbReference type="GO" id="GO:0012506">
    <property type="term" value="C:vesicle membrane"/>
    <property type="evidence" value="ECO:0007669"/>
    <property type="project" value="TreeGrafter"/>
</dbReference>
<dbReference type="CDD" id="cd16118">
    <property type="entry name" value="UBX2_UBXN9"/>
    <property type="match status" value="1"/>
</dbReference>
<comment type="caution">
    <text evidence="3">The sequence shown here is derived from an EMBL/GenBank/DDBJ whole genome shotgun (WGS) entry which is preliminary data.</text>
</comment>
<sequence>MYRDLQNAVKQFEDQPLMTKAMRQSQTEALYDHYDRVVIRVQFPEKLTLQGVFRPREPVAALYSFVKAHIKNEKLSFYLYTSPPKEVLKDKKSSLAANRLAPAVIVYFGSDVQTDHYMKEEMRGRIKPRLEAEKVVTRILKPSFEDRVGGSDERVNMPRESGGAQASTSNSYRRSQASSFPQANTARLPSGAQLPKWLTLGKK</sequence>
<proteinExistence type="predicted"/>
<keyword evidence="4" id="KW-1185">Reference proteome</keyword>
<feature type="domain" description="UBX" evidence="2">
    <location>
        <begin position="32"/>
        <end position="108"/>
    </location>
</feature>
<organism evidence="3 4">
    <name type="scientific">Lymnaea stagnalis</name>
    <name type="common">Great pond snail</name>
    <name type="synonym">Helix stagnalis</name>
    <dbReference type="NCBI Taxonomy" id="6523"/>
    <lineage>
        <taxon>Eukaryota</taxon>
        <taxon>Metazoa</taxon>
        <taxon>Spiralia</taxon>
        <taxon>Lophotrochozoa</taxon>
        <taxon>Mollusca</taxon>
        <taxon>Gastropoda</taxon>
        <taxon>Heterobranchia</taxon>
        <taxon>Euthyneura</taxon>
        <taxon>Panpulmonata</taxon>
        <taxon>Hygrophila</taxon>
        <taxon>Lymnaeoidea</taxon>
        <taxon>Lymnaeidae</taxon>
        <taxon>Lymnaea</taxon>
    </lineage>
</organism>
<name>A0AAV2I1I1_LYMST</name>
<feature type="compositionally biased region" description="Polar residues" evidence="1">
    <location>
        <begin position="164"/>
        <end position="187"/>
    </location>
</feature>
<protein>
    <recommendedName>
        <fullName evidence="2">UBX domain-containing protein</fullName>
    </recommendedName>
</protein>
<dbReference type="InterPro" id="IPR001012">
    <property type="entry name" value="UBX_dom"/>
</dbReference>
<dbReference type="PANTHER" id="PTHR46467">
    <property type="entry name" value="TETHER CONTAINING UBX DOMAIN FOR GLUT4"/>
    <property type="match status" value="1"/>
</dbReference>
<dbReference type="PROSITE" id="PS50033">
    <property type="entry name" value="UBX"/>
    <property type="match status" value="1"/>
</dbReference>
<accession>A0AAV2I1I1</accession>
<evidence type="ECO:0000256" key="1">
    <source>
        <dbReference type="SAM" id="MobiDB-lite"/>
    </source>
</evidence>
<dbReference type="GO" id="GO:0005634">
    <property type="term" value="C:nucleus"/>
    <property type="evidence" value="ECO:0007669"/>
    <property type="project" value="TreeGrafter"/>
</dbReference>
<dbReference type="InterPro" id="IPR029071">
    <property type="entry name" value="Ubiquitin-like_domsf"/>
</dbReference>
<gene>
    <name evidence="3" type="ORF">GSLYS_00014156001</name>
</gene>
<dbReference type="GO" id="GO:0006886">
    <property type="term" value="P:intracellular protein transport"/>
    <property type="evidence" value="ECO:0007669"/>
    <property type="project" value="TreeGrafter"/>
</dbReference>
<evidence type="ECO:0000313" key="3">
    <source>
        <dbReference type="EMBL" id="CAL1540507.1"/>
    </source>
</evidence>
<dbReference type="Pfam" id="PF00789">
    <property type="entry name" value="UBX"/>
    <property type="match status" value="1"/>
</dbReference>
<evidence type="ECO:0000313" key="4">
    <source>
        <dbReference type="Proteomes" id="UP001497497"/>
    </source>
</evidence>